<dbReference type="EMBL" id="JABGBW010000003">
    <property type="protein sequence ID" value="MBC2576178.1"/>
    <property type="molecule type" value="Genomic_DNA"/>
</dbReference>
<accession>A0ABR6TL95</accession>
<keyword evidence="2" id="KW-1185">Reference proteome</keyword>
<protein>
    <submittedName>
        <fullName evidence="1">Uncharacterized protein</fullName>
    </submittedName>
</protein>
<evidence type="ECO:0000313" key="2">
    <source>
        <dbReference type="Proteomes" id="UP000713904"/>
    </source>
</evidence>
<reference evidence="1 2" key="1">
    <citation type="submission" date="2020-05" db="EMBL/GenBank/DDBJ databases">
        <title>Draft genome of xy-202 and genomic insight in genome of the genus Peptostreptococcus.</title>
        <authorList>
            <person name="Zhang Z."/>
        </authorList>
    </citation>
    <scope>NUCLEOTIDE SEQUENCE [LARGE SCALE GENOMIC DNA]</scope>
    <source>
        <strain evidence="1 2">DSM 27025</strain>
    </source>
</reference>
<evidence type="ECO:0000313" key="1">
    <source>
        <dbReference type="EMBL" id="MBC2576178.1"/>
    </source>
</evidence>
<organism evidence="1 2">
    <name type="scientific">Peptostreptococcus canis</name>
    <dbReference type="NCBI Taxonomy" id="1159213"/>
    <lineage>
        <taxon>Bacteria</taxon>
        <taxon>Bacillati</taxon>
        <taxon>Bacillota</taxon>
        <taxon>Clostridia</taxon>
        <taxon>Peptostreptococcales</taxon>
        <taxon>Peptostreptococcaceae</taxon>
        <taxon>Peptostreptococcus</taxon>
    </lineage>
</organism>
<sequence length="84" mass="9791">MMENLGVEFNVTKSNLEVYNIGTFAFNYRELEENGENIIEVDVYKASGPVILYIKTYKAPYIPEASPVEMCEALYEEFYMQKEE</sequence>
<gene>
    <name evidence="1" type="ORF">HLB29_05715</name>
</gene>
<dbReference type="Proteomes" id="UP000713904">
    <property type="component" value="Unassembled WGS sequence"/>
</dbReference>
<comment type="caution">
    <text evidence="1">The sequence shown here is derived from an EMBL/GenBank/DDBJ whole genome shotgun (WGS) entry which is preliminary data.</text>
</comment>
<name>A0ABR6TL95_9FIRM</name>
<proteinExistence type="predicted"/>